<sequence length="423" mass="46196">MSVGIRLQYPPFTRLAGSSVSGGDVSPPVHDAAFAISRLSAEFTDRTIEAHFSHHLLPQTKEQLRTTLLFCAAVYLVFAITDVLALGLSPLSLMLFGCRAAVAVVAVASCVTNHLHPHSVGRVYLTASVTEIVGMLAFAPIVLARPAELSWHAMSMGLMVLVVYLYIPNRLLYALAIGVISTLVFIAVALVTGRLTGQEQLTMVMLLSLANCFGFIAARRYNIIRREEFRVQSVLKNLSERDPLTGCHNRRYLQQELLNMELSRARRFRLSVAVIACDIDYFKSVNDTYGHAAGDRVLVAFATLLRGMIRENVDNLIRFGGEEFLLVLPETDLAGAVHLAERMRAALSTMTTETTPGKSVGVTASFGVTSVNFANVAARFPQEAVIELADQLLYAAKRDGRNTVKALEFYGRPGLHVASRAVG</sequence>
<protein>
    <recommendedName>
        <fullName evidence="1">diguanylate cyclase</fullName>
        <ecNumber evidence="1">2.7.7.65</ecNumber>
    </recommendedName>
</protein>
<feature type="transmembrane region" description="Helical" evidence="3">
    <location>
        <begin position="93"/>
        <end position="111"/>
    </location>
</feature>
<dbReference type="Proteomes" id="UP000292307">
    <property type="component" value="Chromosome"/>
</dbReference>
<dbReference type="InterPro" id="IPR050469">
    <property type="entry name" value="Diguanylate_Cyclase"/>
</dbReference>
<dbReference type="InterPro" id="IPR000160">
    <property type="entry name" value="GGDEF_dom"/>
</dbReference>
<feature type="transmembrane region" description="Helical" evidence="3">
    <location>
        <begin position="67"/>
        <end position="87"/>
    </location>
</feature>
<organism evidence="5 6">
    <name type="scientific">Pseudoduganella albidiflava</name>
    <dbReference type="NCBI Taxonomy" id="321983"/>
    <lineage>
        <taxon>Bacteria</taxon>
        <taxon>Pseudomonadati</taxon>
        <taxon>Pseudomonadota</taxon>
        <taxon>Betaproteobacteria</taxon>
        <taxon>Burkholderiales</taxon>
        <taxon>Oxalobacteraceae</taxon>
        <taxon>Telluria group</taxon>
        <taxon>Pseudoduganella</taxon>
    </lineage>
</organism>
<dbReference type="PANTHER" id="PTHR45138:SF9">
    <property type="entry name" value="DIGUANYLATE CYCLASE DGCM-RELATED"/>
    <property type="match status" value="1"/>
</dbReference>
<gene>
    <name evidence="5" type="ORF">EYF70_03320</name>
</gene>
<feature type="transmembrane region" description="Helical" evidence="3">
    <location>
        <begin position="201"/>
        <end position="218"/>
    </location>
</feature>
<dbReference type="InterPro" id="IPR043128">
    <property type="entry name" value="Rev_trsase/Diguanyl_cyclase"/>
</dbReference>
<dbReference type="PROSITE" id="PS50887">
    <property type="entry name" value="GGDEF"/>
    <property type="match status" value="1"/>
</dbReference>
<name>A0ABX5RN37_9BURK</name>
<accession>A0ABX5RN37</accession>
<feature type="domain" description="GGDEF" evidence="4">
    <location>
        <begin position="270"/>
        <end position="409"/>
    </location>
</feature>
<evidence type="ECO:0000313" key="5">
    <source>
        <dbReference type="EMBL" id="QBH99983.1"/>
    </source>
</evidence>
<reference evidence="5 6" key="1">
    <citation type="submission" date="2019-02" db="EMBL/GenBank/DDBJ databases">
        <title>Draft Genome Sequences of Six Type Strains of the Genus Massilia.</title>
        <authorList>
            <person name="Miess H."/>
            <person name="Frediansyhah A."/>
            <person name="Gross H."/>
        </authorList>
    </citation>
    <scope>NUCLEOTIDE SEQUENCE [LARGE SCALE GENOMIC DNA]</scope>
    <source>
        <strain evidence="5 6">DSM 17472</strain>
    </source>
</reference>
<evidence type="ECO:0000259" key="4">
    <source>
        <dbReference type="PROSITE" id="PS50887"/>
    </source>
</evidence>
<evidence type="ECO:0000256" key="3">
    <source>
        <dbReference type="SAM" id="Phobius"/>
    </source>
</evidence>
<dbReference type="PANTHER" id="PTHR45138">
    <property type="entry name" value="REGULATORY COMPONENTS OF SENSORY TRANSDUCTION SYSTEM"/>
    <property type="match status" value="1"/>
</dbReference>
<dbReference type="Gene3D" id="3.30.70.270">
    <property type="match status" value="1"/>
</dbReference>
<evidence type="ECO:0000313" key="6">
    <source>
        <dbReference type="Proteomes" id="UP000292307"/>
    </source>
</evidence>
<comment type="catalytic activity">
    <reaction evidence="2">
        <text>2 GTP = 3',3'-c-di-GMP + 2 diphosphate</text>
        <dbReference type="Rhea" id="RHEA:24898"/>
        <dbReference type="ChEBI" id="CHEBI:33019"/>
        <dbReference type="ChEBI" id="CHEBI:37565"/>
        <dbReference type="ChEBI" id="CHEBI:58805"/>
        <dbReference type="EC" id="2.7.7.65"/>
    </reaction>
</comment>
<feature type="transmembrane region" description="Helical" evidence="3">
    <location>
        <begin position="123"/>
        <end position="143"/>
    </location>
</feature>
<evidence type="ECO:0000256" key="2">
    <source>
        <dbReference type="ARBA" id="ARBA00034247"/>
    </source>
</evidence>
<dbReference type="SMART" id="SM00267">
    <property type="entry name" value="GGDEF"/>
    <property type="match status" value="1"/>
</dbReference>
<proteinExistence type="predicted"/>
<feature type="transmembrane region" description="Helical" evidence="3">
    <location>
        <begin position="172"/>
        <end position="195"/>
    </location>
</feature>
<evidence type="ECO:0000256" key="1">
    <source>
        <dbReference type="ARBA" id="ARBA00012528"/>
    </source>
</evidence>
<dbReference type="NCBIfam" id="TIGR00254">
    <property type="entry name" value="GGDEF"/>
    <property type="match status" value="1"/>
</dbReference>
<keyword evidence="6" id="KW-1185">Reference proteome</keyword>
<dbReference type="CDD" id="cd01949">
    <property type="entry name" value="GGDEF"/>
    <property type="match status" value="1"/>
</dbReference>
<dbReference type="InterPro" id="IPR029787">
    <property type="entry name" value="Nucleotide_cyclase"/>
</dbReference>
<dbReference type="EMBL" id="CP036401">
    <property type="protein sequence ID" value="QBH99983.1"/>
    <property type="molecule type" value="Genomic_DNA"/>
</dbReference>
<dbReference type="Pfam" id="PF00990">
    <property type="entry name" value="GGDEF"/>
    <property type="match status" value="1"/>
</dbReference>
<dbReference type="SUPFAM" id="SSF55073">
    <property type="entry name" value="Nucleotide cyclase"/>
    <property type="match status" value="1"/>
</dbReference>
<dbReference type="EC" id="2.7.7.65" evidence="1"/>
<feature type="transmembrane region" description="Helical" evidence="3">
    <location>
        <begin position="149"/>
        <end position="167"/>
    </location>
</feature>
<keyword evidence="3" id="KW-0812">Transmembrane</keyword>
<keyword evidence="3" id="KW-0472">Membrane</keyword>
<keyword evidence="3" id="KW-1133">Transmembrane helix</keyword>